<dbReference type="EMBL" id="JAVIDA010000026">
    <property type="protein sequence ID" value="MDQ9072792.1"/>
    <property type="molecule type" value="Genomic_DNA"/>
</dbReference>
<dbReference type="InterPro" id="IPR029787">
    <property type="entry name" value="Nucleotide_cyclase"/>
</dbReference>
<dbReference type="SUPFAM" id="SSF141868">
    <property type="entry name" value="EAL domain-like"/>
    <property type="match status" value="1"/>
</dbReference>
<dbReference type="CDD" id="cd00130">
    <property type="entry name" value="PAS"/>
    <property type="match status" value="1"/>
</dbReference>
<feature type="domain" description="PAS" evidence="1">
    <location>
        <begin position="154"/>
        <end position="195"/>
    </location>
</feature>
<dbReference type="PROSITE" id="PS50887">
    <property type="entry name" value="GGDEF"/>
    <property type="match status" value="1"/>
</dbReference>
<dbReference type="Pfam" id="PF00990">
    <property type="entry name" value="GGDEF"/>
    <property type="match status" value="1"/>
</dbReference>
<evidence type="ECO:0000313" key="5">
    <source>
        <dbReference type="EMBL" id="MDQ9072792.1"/>
    </source>
</evidence>
<dbReference type="InterPro" id="IPR000160">
    <property type="entry name" value="GGDEF_dom"/>
</dbReference>
<evidence type="ECO:0000259" key="2">
    <source>
        <dbReference type="PROSITE" id="PS50113"/>
    </source>
</evidence>
<dbReference type="AlphaFoldDB" id="A0AAW8JMZ8"/>
<dbReference type="PANTHER" id="PTHR44757">
    <property type="entry name" value="DIGUANYLATE CYCLASE DGCP"/>
    <property type="match status" value="1"/>
</dbReference>
<dbReference type="NCBIfam" id="TIGR00229">
    <property type="entry name" value="sensory_box"/>
    <property type="match status" value="1"/>
</dbReference>
<dbReference type="InterPro" id="IPR000700">
    <property type="entry name" value="PAS-assoc_C"/>
</dbReference>
<dbReference type="InterPro" id="IPR043128">
    <property type="entry name" value="Rev_trsase/Diguanyl_cyclase"/>
</dbReference>
<reference evidence="5" key="1">
    <citation type="submission" date="2023-08" db="EMBL/GenBank/DDBJ databases">
        <title>Emergence of clinically-relevant ST2 carbapenem-resistant Acinetobacter baumannii strains in hospital sewages in Zhejiang, East of China.</title>
        <authorList>
            <person name="Kaichao C."/>
            <person name="Zhang R."/>
        </authorList>
    </citation>
    <scope>NUCLEOTIDE SEQUENCE</scope>
    <source>
        <strain evidence="5">M-SY-60</strain>
    </source>
</reference>
<proteinExistence type="predicted"/>
<dbReference type="Gene3D" id="3.30.450.20">
    <property type="entry name" value="PAS domain"/>
    <property type="match status" value="1"/>
</dbReference>
<dbReference type="InterPro" id="IPR035919">
    <property type="entry name" value="EAL_sf"/>
</dbReference>
<dbReference type="InterPro" id="IPR001633">
    <property type="entry name" value="EAL_dom"/>
</dbReference>
<dbReference type="SUPFAM" id="SSF55073">
    <property type="entry name" value="Nucleotide cyclase"/>
    <property type="match status" value="1"/>
</dbReference>
<sequence length="705" mass="80630">MDIDLIRQKYKIDLQYSKIIQNDDNFERLNIDDFHEKLLNPFNYLPHLLGVFKSDGSTLFLNREWLEMVGNIDNFFRIISMDDLQDLVEQLIQLPNSQQKILKEVQLFDIAEKNHWYFIQVKIYFDDVSTKKVILISAINIHNRKTKHLNFTHQFSSYKNMLDISADCIKLLDKDGTLLYVNKNGRKLLGLPPEDGATVFNWFDLVPLAFKSRCRNALKLAFSGKNSFAKMETPEEGSVKFWNIRFTPIVDDNNQTQSVLCISRDITHQINTKKQLQNYSELDQLTGLYNRKIFKNQLKKLLDSAKDQAQQVGLILLGLDYFKHINEMLGHAAGDHLLRVLSKRLITTLTDKVFIARVGGDEFAVAVNNLENENELYAIAETVAKQLETPISYDGKRINGGMSIGCAIYPHHALDVNGLMRCVDTALHDIKNDGRGGIRFYDEHMLFLSDQTAKQLHQARNIIQKNWIVPYYQPKVHLLSQKIVGFEALLRWISPSEGLSFPSVLQEAFKDYQLATKISSIMQTKIFADISSWLKQGVDVVPIAINAAPVEFLRDDYAEKFLLRLEKYKIPAHLIEVEVTEQVLSERSANYVLRALRLLKSKGVKISLDDFGTGHSSLSRLKDYPIDCLKIDRSFIQLIEPDKETLAIVQAIIQLAPKLQLDIIAEGIEKHSELEILIKSGCKIGQGFLFSKAIEANQVVNKLIC</sequence>
<dbReference type="InterPro" id="IPR035965">
    <property type="entry name" value="PAS-like_dom_sf"/>
</dbReference>
<evidence type="ECO:0000259" key="3">
    <source>
        <dbReference type="PROSITE" id="PS50883"/>
    </source>
</evidence>
<protein>
    <submittedName>
        <fullName evidence="5">EAL domain-containing protein</fullName>
    </submittedName>
</protein>
<evidence type="ECO:0000313" key="6">
    <source>
        <dbReference type="Proteomes" id="UP001243195"/>
    </source>
</evidence>
<dbReference type="Pfam" id="PF00563">
    <property type="entry name" value="EAL"/>
    <property type="match status" value="1"/>
</dbReference>
<evidence type="ECO:0000259" key="4">
    <source>
        <dbReference type="PROSITE" id="PS50887"/>
    </source>
</evidence>
<dbReference type="CDD" id="cd01948">
    <property type="entry name" value="EAL"/>
    <property type="match status" value="1"/>
</dbReference>
<dbReference type="Gene3D" id="3.20.20.450">
    <property type="entry name" value="EAL domain"/>
    <property type="match status" value="1"/>
</dbReference>
<dbReference type="PROSITE" id="PS50113">
    <property type="entry name" value="PAC"/>
    <property type="match status" value="1"/>
</dbReference>
<dbReference type="SUPFAM" id="SSF55785">
    <property type="entry name" value="PYP-like sensor domain (PAS domain)"/>
    <property type="match status" value="1"/>
</dbReference>
<dbReference type="Proteomes" id="UP001243195">
    <property type="component" value="Unassembled WGS sequence"/>
</dbReference>
<feature type="domain" description="PAC" evidence="2">
    <location>
        <begin position="225"/>
        <end position="278"/>
    </location>
</feature>
<organism evidence="5 6">
    <name type="scientific">Acinetobacter gerneri</name>
    <dbReference type="NCBI Taxonomy" id="202952"/>
    <lineage>
        <taxon>Bacteria</taxon>
        <taxon>Pseudomonadati</taxon>
        <taxon>Pseudomonadota</taxon>
        <taxon>Gammaproteobacteria</taxon>
        <taxon>Moraxellales</taxon>
        <taxon>Moraxellaceae</taxon>
        <taxon>Acinetobacter</taxon>
    </lineage>
</organism>
<feature type="domain" description="GGDEF" evidence="4">
    <location>
        <begin position="310"/>
        <end position="443"/>
    </location>
</feature>
<dbReference type="PROSITE" id="PS50112">
    <property type="entry name" value="PAS"/>
    <property type="match status" value="1"/>
</dbReference>
<dbReference type="NCBIfam" id="TIGR00254">
    <property type="entry name" value="GGDEF"/>
    <property type="match status" value="1"/>
</dbReference>
<dbReference type="CDD" id="cd01949">
    <property type="entry name" value="GGDEF"/>
    <property type="match status" value="1"/>
</dbReference>
<feature type="domain" description="EAL" evidence="3">
    <location>
        <begin position="452"/>
        <end position="705"/>
    </location>
</feature>
<dbReference type="Pfam" id="PF08448">
    <property type="entry name" value="PAS_4"/>
    <property type="match status" value="1"/>
</dbReference>
<dbReference type="InterPro" id="IPR000014">
    <property type="entry name" value="PAS"/>
</dbReference>
<accession>A0AAW8JMZ8</accession>
<gene>
    <name evidence="5" type="ORF">RFH51_15140</name>
</gene>
<comment type="caution">
    <text evidence="5">The sequence shown here is derived from an EMBL/GenBank/DDBJ whole genome shotgun (WGS) entry which is preliminary data.</text>
</comment>
<dbReference type="SMART" id="SM00091">
    <property type="entry name" value="PAS"/>
    <property type="match status" value="2"/>
</dbReference>
<dbReference type="SMART" id="SM00052">
    <property type="entry name" value="EAL"/>
    <property type="match status" value="1"/>
</dbReference>
<dbReference type="SMART" id="SM00267">
    <property type="entry name" value="GGDEF"/>
    <property type="match status" value="1"/>
</dbReference>
<dbReference type="InterPro" id="IPR013656">
    <property type="entry name" value="PAS_4"/>
</dbReference>
<dbReference type="PROSITE" id="PS50883">
    <property type="entry name" value="EAL"/>
    <property type="match status" value="1"/>
</dbReference>
<dbReference type="PANTHER" id="PTHR44757:SF2">
    <property type="entry name" value="BIOFILM ARCHITECTURE MAINTENANCE PROTEIN MBAA"/>
    <property type="match status" value="1"/>
</dbReference>
<evidence type="ECO:0000259" key="1">
    <source>
        <dbReference type="PROSITE" id="PS50112"/>
    </source>
</evidence>
<name>A0AAW8JMZ8_9GAMM</name>
<dbReference type="InterPro" id="IPR052155">
    <property type="entry name" value="Biofilm_reg_signaling"/>
</dbReference>
<dbReference type="RefSeq" id="WP_308957014.1">
    <property type="nucleotide sequence ID" value="NZ_JAVICY010000028.1"/>
</dbReference>
<dbReference type="Gene3D" id="3.30.70.270">
    <property type="match status" value="1"/>
</dbReference>